<gene>
    <name evidence="1" type="ORF">L798_03653</name>
</gene>
<reference evidence="1 2" key="1">
    <citation type="journal article" date="2014" name="Nat. Commun.">
        <title>Molecular traces of alternative social organization in a termite genome.</title>
        <authorList>
            <person name="Terrapon N."/>
            <person name="Li C."/>
            <person name="Robertson H.M."/>
            <person name="Ji L."/>
            <person name="Meng X."/>
            <person name="Booth W."/>
            <person name="Chen Z."/>
            <person name="Childers C.P."/>
            <person name="Glastad K.M."/>
            <person name="Gokhale K."/>
            <person name="Gowin J."/>
            <person name="Gronenberg W."/>
            <person name="Hermansen R.A."/>
            <person name="Hu H."/>
            <person name="Hunt B.G."/>
            <person name="Huylmans A.K."/>
            <person name="Khalil S.M."/>
            <person name="Mitchell R.D."/>
            <person name="Munoz-Torres M.C."/>
            <person name="Mustard J.A."/>
            <person name="Pan H."/>
            <person name="Reese J.T."/>
            <person name="Scharf M.E."/>
            <person name="Sun F."/>
            <person name="Vogel H."/>
            <person name="Xiao J."/>
            <person name="Yang W."/>
            <person name="Yang Z."/>
            <person name="Yang Z."/>
            <person name="Zhou J."/>
            <person name="Zhu J."/>
            <person name="Brent C.S."/>
            <person name="Elsik C.G."/>
            <person name="Goodisman M.A."/>
            <person name="Liberles D.A."/>
            <person name="Roe R.M."/>
            <person name="Vargo E.L."/>
            <person name="Vilcinskas A."/>
            <person name="Wang J."/>
            <person name="Bornberg-Bauer E."/>
            <person name="Korb J."/>
            <person name="Zhang G."/>
            <person name="Liebig J."/>
        </authorList>
    </citation>
    <scope>NUCLEOTIDE SEQUENCE [LARGE SCALE GENOMIC DNA]</scope>
    <source>
        <tissue evidence="1">Whole organism</tissue>
    </source>
</reference>
<evidence type="ECO:0000313" key="1">
    <source>
        <dbReference type="EMBL" id="KDR06552.1"/>
    </source>
</evidence>
<accession>A0A067QI22</accession>
<dbReference type="Proteomes" id="UP000027135">
    <property type="component" value="Unassembled WGS sequence"/>
</dbReference>
<keyword evidence="2" id="KW-1185">Reference proteome</keyword>
<sequence>MKNGGEIPVPLKSKRAIRMEKYSNLAQKIISSDFVDVEEIQETCNKL</sequence>
<organism evidence="1 2">
    <name type="scientific">Zootermopsis nevadensis</name>
    <name type="common">Dampwood termite</name>
    <dbReference type="NCBI Taxonomy" id="136037"/>
    <lineage>
        <taxon>Eukaryota</taxon>
        <taxon>Metazoa</taxon>
        <taxon>Ecdysozoa</taxon>
        <taxon>Arthropoda</taxon>
        <taxon>Hexapoda</taxon>
        <taxon>Insecta</taxon>
        <taxon>Pterygota</taxon>
        <taxon>Neoptera</taxon>
        <taxon>Polyneoptera</taxon>
        <taxon>Dictyoptera</taxon>
        <taxon>Blattodea</taxon>
        <taxon>Blattoidea</taxon>
        <taxon>Termitoidae</taxon>
        <taxon>Termopsidae</taxon>
        <taxon>Zootermopsis</taxon>
    </lineage>
</organism>
<dbReference type="EMBL" id="KK853579">
    <property type="protein sequence ID" value="KDR06552.1"/>
    <property type="molecule type" value="Genomic_DNA"/>
</dbReference>
<proteinExistence type="predicted"/>
<protein>
    <submittedName>
        <fullName evidence="1">Uncharacterized protein</fullName>
    </submittedName>
</protein>
<dbReference type="InParanoid" id="A0A067QI22"/>
<evidence type="ECO:0000313" key="2">
    <source>
        <dbReference type="Proteomes" id="UP000027135"/>
    </source>
</evidence>
<dbReference type="AlphaFoldDB" id="A0A067QI22"/>
<name>A0A067QI22_ZOONE</name>